<dbReference type="Gene3D" id="3.40.50.300">
    <property type="entry name" value="P-loop containing nucleotide triphosphate hydrolases"/>
    <property type="match status" value="1"/>
</dbReference>
<evidence type="ECO:0000313" key="4">
    <source>
        <dbReference type="Proteomes" id="UP000596117"/>
    </source>
</evidence>
<dbReference type="GO" id="GO:0016301">
    <property type="term" value="F:kinase activity"/>
    <property type="evidence" value="ECO:0007669"/>
    <property type="project" value="UniProtKB-KW"/>
</dbReference>
<protein>
    <submittedName>
        <fullName evidence="1">Kinase</fullName>
    </submittedName>
</protein>
<dbReference type="EMBL" id="CP035093">
    <property type="protein sequence ID" value="QAT13535.1"/>
    <property type="molecule type" value="Genomic_DNA"/>
</dbReference>
<organism evidence="1 3">
    <name type="scientific">Brevundimonas diminuta</name>
    <name type="common">Pseudomonas diminuta</name>
    <dbReference type="NCBI Taxonomy" id="293"/>
    <lineage>
        <taxon>Bacteria</taxon>
        <taxon>Pseudomonadati</taxon>
        <taxon>Pseudomonadota</taxon>
        <taxon>Alphaproteobacteria</taxon>
        <taxon>Caulobacterales</taxon>
        <taxon>Caulobacteraceae</taxon>
        <taxon>Brevundimonas</taxon>
    </lineage>
</organism>
<dbReference type="RefSeq" id="WP_128719161.1">
    <property type="nucleotide sequence ID" value="NZ_BJNC01000001.1"/>
</dbReference>
<name>A0A410NUK3_BREDI</name>
<dbReference type="Proteomes" id="UP000596117">
    <property type="component" value="Chromosome"/>
</dbReference>
<gene>
    <name evidence="1" type="ORF">EQG53_03715</name>
    <name evidence="2" type="ORF">I6H83_01220</name>
</gene>
<proteinExistence type="predicted"/>
<dbReference type="AlphaFoldDB" id="A0A410NUK3"/>
<evidence type="ECO:0000313" key="1">
    <source>
        <dbReference type="EMBL" id="QAT13535.1"/>
    </source>
</evidence>
<reference evidence="1 3" key="1">
    <citation type="submission" date="2019-01" db="EMBL/GenBank/DDBJ databases">
        <title>Brevundimonas diminuta Genome sequencing and assembly.</title>
        <authorList>
            <person name="Chen H."/>
        </authorList>
    </citation>
    <scope>NUCLEOTIDE SEQUENCE [LARGE SCALE GENOMIC DNA]</scope>
    <source>
        <strain evidence="1">ATCC</strain>
        <strain evidence="3">ATCC(B) 19146</strain>
    </source>
</reference>
<sequence>MIEARLLDAVGSLAALHDRPDHIPLIGIAGAQGSGKTTLARAAAERLGAAHLSLDDVYLTRAERQALAREVHPLFAVRGPPGTHDLALLEGALAALRAAEADSRTPLPAFDKLADNRAPRTDWPVFAGRPSAVLVDGWCLGATPQAEADLVAPINALEAERDGQGIWRRAANAALTGPYAEVFARFDAVLFLKAPSFDAVLDWRCEQEAGLMGLPPADLPSARRAELAVFIQHFERITRHMLAGGVRADLVFQLDADRRLSPPASGRS</sequence>
<dbReference type="SUPFAM" id="SSF52540">
    <property type="entry name" value="P-loop containing nucleoside triphosphate hydrolases"/>
    <property type="match status" value="1"/>
</dbReference>
<dbReference type="InterPro" id="IPR027417">
    <property type="entry name" value="P-loop_NTPase"/>
</dbReference>
<dbReference type="Proteomes" id="UP000287388">
    <property type="component" value="Chromosome"/>
</dbReference>
<reference evidence="2 4" key="2">
    <citation type="submission" date="2020-12" db="EMBL/GenBank/DDBJ databases">
        <title>FDA dAtabase for Regulatory Grade micrObial Sequences (FDA-ARGOS): Supporting development and validation of Infectious Disease Dx tests.</title>
        <authorList>
            <person name="Kerrigan L."/>
            <person name="Long C."/>
            <person name="Tallon L."/>
            <person name="Sadzewicz L."/>
            <person name="Zhao X."/>
            <person name="Boylan J."/>
            <person name="Ott S."/>
            <person name="Bowen H."/>
            <person name="Vavikolanu K."/>
            <person name="Mehta A."/>
            <person name="Aluvathingal J."/>
            <person name="Nadendla S."/>
            <person name="Yan Y."/>
            <person name="Sichtig H."/>
        </authorList>
    </citation>
    <scope>NUCLEOTIDE SEQUENCE [LARGE SCALE GENOMIC DNA]</scope>
    <source>
        <strain evidence="2 4">FDAARGOS_1026</strain>
    </source>
</reference>
<keyword evidence="1" id="KW-0418">Kinase</keyword>
<evidence type="ECO:0000313" key="3">
    <source>
        <dbReference type="Proteomes" id="UP000287388"/>
    </source>
</evidence>
<keyword evidence="1" id="KW-0808">Transferase</keyword>
<dbReference type="EMBL" id="CP066026">
    <property type="protein sequence ID" value="QQB89100.1"/>
    <property type="molecule type" value="Genomic_DNA"/>
</dbReference>
<dbReference type="KEGG" id="bdm:EQG53_03715"/>
<accession>A0A410NUK3</accession>
<evidence type="ECO:0000313" key="2">
    <source>
        <dbReference type="EMBL" id="QQB89100.1"/>
    </source>
</evidence>
<keyword evidence="4" id="KW-1185">Reference proteome</keyword>